<reference evidence="9 10" key="1">
    <citation type="submission" date="2019-03" db="EMBL/GenBank/DDBJ databases">
        <title>Reclassification of Micrococcus aloeverae and Micrococcus yunnanensis as later heterotypic synonyms of Micrococcus luteus.</title>
        <authorList>
            <person name="Huang C.-H."/>
        </authorList>
    </citation>
    <scope>NUCLEOTIDE SEQUENCE [LARGE SCALE GENOMIC DNA]</scope>
    <source>
        <strain evidence="9 10">BCRC 12151</strain>
    </source>
</reference>
<dbReference type="Pfam" id="PF01925">
    <property type="entry name" value="TauE"/>
    <property type="match status" value="1"/>
</dbReference>
<evidence type="ECO:0000256" key="8">
    <source>
        <dbReference type="RuleBase" id="RU363041"/>
    </source>
</evidence>
<comment type="similarity">
    <text evidence="2 8">Belongs to the 4-toluene sulfonate uptake permease (TSUP) (TC 2.A.102) family.</text>
</comment>
<evidence type="ECO:0000256" key="7">
    <source>
        <dbReference type="ARBA" id="ARBA00023136"/>
    </source>
</evidence>
<feature type="transmembrane region" description="Helical" evidence="8">
    <location>
        <begin position="113"/>
        <end position="130"/>
    </location>
</feature>
<evidence type="ECO:0000256" key="3">
    <source>
        <dbReference type="ARBA" id="ARBA00022448"/>
    </source>
</evidence>
<organism evidence="9 10">
    <name type="scientific">Micrococcus lylae</name>
    <dbReference type="NCBI Taxonomy" id="1273"/>
    <lineage>
        <taxon>Bacteria</taxon>
        <taxon>Bacillati</taxon>
        <taxon>Actinomycetota</taxon>
        <taxon>Actinomycetes</taxon>
        <taxon>Micrococcales</taxon>
        <taxon>Micrococcaceae</taxon>
        <taxon>Micrococcus</taxon>
    </lineage>
</organism>
<dbReference type="PANTHER" id="PTHR30269:SF0">
    <property type="entry name" value="MEMBRANE TRANSPORTER PROTEIN YFCA-RELATED"/>
    <property type="match status" value="1"/>
</dbReference>
<evidence type="ECO:0000313" key="10">
    <source>
        <dbReference type="Proteomes" id="UP000297477"/>
    </source>
</evidence>
<evidence type="ECO:0000313" key="9">
    <source>
        <dbReference type="EMBL" id="TFI00805.1"/>
    </source>
</evidence>
<keyword evidence="4 8" id="KW-1003">Cell membrane</keyword>
<feature type="transmembrane region" description="Helical" evidence="8">
    <location>
        <begin position="214"/>
        <end position="231"/>
    </location>
</feature>
<dbReference type="PANTHER" id="PTHR30269">
    <property type="entry name" value="TRANSMEMBRANE PROTEIN YFCA"/>
    <property type="match status" value="1"/>
</dbReference>
<dbReference type="EMBL" id="SPKT01000003">
    <property type="protein sequence ID" value="TFI00805.1"/>
    <property type="molecule type" value="Genomic_DNA"/>
</dbReference>
<evidence type="ECO:0000256" key="6">
    <source>
        <dbReference type="ARBA" id="ARBA00022989"/>
    </source>
</evidence>
<name>A0ABY2K4G5_9MICC</name>
<dbReference type="InterPro" id="IPR052017">
    <property type="entry name" value="TSUP"/>
</dbReference>
<keyword evidence="6 8" id="KW-1133">Transmembrane helix</keyword>
<keyword evidence="3" id="KW-0813">Transport</keyword>
<gene>
    <name evidence="9" type="ORF">E4A49_02120</name>
</gene>
<feature type="transmembrane region" description="Helical" evidence="8">
    <location>
        <begin position="84"/>
        <end position="107"/>
    </location>
</feature>
<dbReference type="RefSeq" id="WP_087133332.1">
    <property type="nucleotide sequence ID" value="NZ_FUKP01000006.1"/>
</dbReference>
<proteinExistence type="inferred from homology"/>
<keyword evidence="5 8" id="KW-0812">Transmembrane</keyword>
<feature type="transmembrane region" description="Helical" evidence="8">
    <location>
        <begin position="12"/>
        <end position="33"/>
    </location>
</feature>
<feature type="transmembrane region" description="Helical" evidence="8">
    <location>
        <begin position="265"/>
        <end position="287"/>
    </location>
</feature>
<comment type="subcellular location">
    <subcellularLocation>
        <location evidence="1 8">Cell membrane</location>
        <topology evidence="1 8">Multi-pass membrane protein</topology>
    </subcellularLocation>
</comment>
<protein>
    <recommendedName>
        <fullName evidence="8">Probable membrane transporter protein</fullName>
    </recommendedName>
</protein>
<dbReference type="Proteomes" id="UP000297477">
    <property type="component" value="Unassembled WGS sequence"/>
</dbReference>
<sequence length="289" mass="30130">MMELLTADVLGLELWQVLVVLLAGFWAGTINSIVGSGTLVTFPVLVAVGFPPVTAQISNAMGLVAAGFSGTVGYRRELKQSMAVVPVLTVASLLGGVIGAFLLTVLPERVFEIAAPCLIVVALGFVVFQPRLNRWVKARRATEQGEGQPVGAFAGPVDQADDVPRGPVSPLLWALVFGAGVYGGYFVAAQGVLLMGILGVFLTGLLVHANAVKTWLSLCVNLVAAVFYLLFAFDRIDWVAVLLIAASSLVGGSVGAKIGRRISPTLLRGVIVAVGLVGLAVMLLRLVQG</sequence>
<comment type="caution">
    <text evidence="9">The sequence shown here is derived from an EMBL/GenBank/DDBJ whole genome shotgun (WGS) entry which is preliminary data.</text>
</comment>
<keyword evidence="7 8" id="KW-0472">Membrane</keyword>
<feature type="transmembrane region" description="Helical" evidence="8">
    <location>
        <begin position="238"/>
        <end position="259"/>
    </location>
</feature>
<feature type="transmembrane region" description="Helical" evidence="8">
    <location>
        <begin position="53"/>
        <end position="72"/>
    </location>
</feature>
<feature type="transmembrane region" description="Helical" evidence="8">
    <location>
        <begin position="171"/>
        <end position="202"/>
    </location>
</feature>
<keyword evidence="10" id="KW-1185">Reference proteome</keyword>
<evidence type="ECO:0000256" key="1">
    <source>
        <dbReference type="ARBA" id="ARBA00004651"/>
    </source>
</evidence>
<dbReference type="InterPro" id="IPR002781">
    <property type="entry name" value="TM_pro_TauE-like"/>
</dbReference>
<evidence type="ECO:0000256" key="4">
    <source>
        <dbReference type="ARBA" id="ARBA00022475"/>
    </source>
</evidence>
<evidence type="ECO:0000256" key="5">
    <source>
        <dbReference type="ARBA" id="ARBA00022692"/>
    </source>
</evidence>
<evidence type="ECO:0000256" key="2">
    <source>
        <dbReference type="ARBA" id="ARBA00009142"/>
    </source>
</evidence>
<accession>A0ABY2K4G5</accession>